<organism evidence="2 3">
    <name type="scientific">Nocardia cerradoensis</name>
    <dbReference type="NCBI Taxonomy" id="85688"/>
    <lineage>
        <taxon>Bacteria</taxon>
        <taxon>Bacillati</taxon>
        <taxon>Actinomycetota</taxon>
        <taxon>Actinomycetes</taxon>
        <taxon>Mycobacteriales</taxon>
        <taxon>Nocardiaceae</taxon>
        <taxon>Nocardia</taxon>
    </lineage>
</organism>
<reference evidence="2 3" key="1">
    <citation type="submission" date="2017-07" db="EMBL/GenBank/DDBJ databases">
        <title>First draft Genome Sequence of Nocardia cerradoensis isolated from human infection.</title>
        <authorList>
            <person name="Carrasco G."/>
        </authorList>
    </citation>
    <scope>NUCLEOTIDE SEQUENCE [LARGE SCALE GENOMIC DNA]</scope>
    <source>
        <strain evidence="2 3">CNM20130759</strain>
    </source>
</reference>
<sequence>MTTSSQHRAPAHSHPVRQGFAAGTSIGAVATWRPQM</sequence>
<dbReference type="AlphaFoldDB" id="A0A231GTZ9"/>
<dbReference type="Proteomes" id="UP000215506">
    <property type="component" value="Unassembled WGS sequence"/>
</dbReference>
<comment type="caution">
    <text evidence="2">The sequence shown here is derived from an EMBL/GenBank/DDBJ whole genome shotgun (WGS) entry which is preliminary data.</text>
</comment>
<evidence type="ECO:0000313" key="2">
    <source>
        <dbReference type="EMBL" id="OXR40086.1"/>
    </source>
</evidence>
<feature type="region of interest" description="Disordered" evidence="1">
    <location>
        <begin position="1"/>
        <end position="23"/>
    </location>
</feature>
<evidence type="ECO:0000256" key="1">
    <source>
        <dbReference type="SAM" id="MobiDB-lite"/>
    </source>
</evidence>
<proteinExistence type="predicted"/>
<accession>A0A231GTZ9</accession>
<name>A0A231GTZ9_9NOCA</name>
<evidence type="ECO:0000313" key="3">
    <source>
        <dbReference type="Proteomes" id="UP000215506"/>
    </source>
</evidence>
<protein>
    <submittedName>
        <fullName evidence="2">Uncharacterized protein</fullName>
    </submittedName>
</protein>
<gene>
    <name evidence="2" type="ORF">B7C42_07841</name>
</gene>
<keyword evidence="3" id="KW-1185">Reference proteome</keyword>
<dbReference type="EMBL" id="NGAF01000042">
    <property type="protein sequence ID" value="OXR40086.1"/>
    <property type="molecule type" value="Genomic_DNA"/>
</dbReference>